<dbReference type="GO" id="GO:0016787">
    <property type="term" value="F:hydrolase activity"/>
    <property type="evidence" value="ECO:0007669"/>
    <property type="project" value="UniProtKB-KW"/>
</dbReference>
<dbReference type="Proteomes" id="UP000475532">
    <property type="component" value="Unassembled WGS sequence"/>
</dbReference>
<dbReference type="InterPro" id="IPR000073">
    <property type="entry name" value="AB_hydrolase_1"/>
</dbReference>
<evidence type="ECO:0000313" key="2">
    <source>
        <dbReference type="EMBL" id="NEA25866.1"/>
    </source>
</evidence>
<dbReference type="SUPFAM" id="SSF53474">
    <property type="entry name" value="alpha/beta-Hydrolases"/>
    <property type="match status" value="1"/>
</dbReference>
<sequence>MAVDYLDFFPRWAREKGGAPQASEWWAWRGLDVHLVRAADPAAPAKLVILHGAGGHARMLMPYARLAGPVEVVAPDMPGYGLTRCNGRPVDYALWVDLAAELIARERARDDRPVVVLGASIGGMLAYSAVARAGADGLAVTCLLDVRRPEVRAAAARYAWLGRNAVRLMNAFRVLDGMRVPIRWLARMSAMSNQPGLNAAVARDPLGGGGSVALRFLRTYMGSVPETEPEDFTACPVLMIHPAADRWTPVHLSMPFFDRLAVEKRMVMLDDCGHMPVEDPGLAQLARALRDFQQFVARITEGGRC</sequence>
<dbReference type="Gene3D" id="3.40.50.1820">
    <property type="entry name" value="alpha/beta hydrolase"/>
    <property type="match status" value="1"/>
</dbReference>
<organism evidence="2 3">
    <name type="scientific">Actinomadura bangladeshensis</name>
    <dbReference type="NCBI Taxonomy" id="453573"/>
    <lineage>
        <taxon>Bacteria</taxon>
        <taxon>Bacillati</taxon>
        <taxon>Actinomycetota</taxon>
        <taxon>Actinomycetes</taxon>
        <taxon>Streptosporangiales</taxon>
        <taxon>Thermomonosporaceae</taxon>
        <taxon>Actinomadura</taxon>
    </lineage>
</organism>
<evidence type="ECO:0000313" key="3">
    <source>
        <dbReference type="Proteomes" id="UP000475532"/>
    </source>
</evidence>
<feature type="domain" description="AB hydrolase-1" evidence="1">
    <location>
        <begin position="47"/>
        <end position="280"/>
    </location>
</feature>
<evidence type="ECO:0000259" key="1">
    <source>
        <dbReference type="Pfam" id="PF12697"/>
    </source>
</evidence>
<dbReference type="InterPro" id="IPR029058">
    <property type="entry name" value="AB_hydrolase_fold"/>
</dbReference>
<protein>
    <submittedName>
        <fullName evidence="2">Alpha/beta hydrolase</fullName>
    </submittedName>
</protein>
<dbReference type="Pfam" id="PF12697">
    <property type="entry name" value="Abhydrolase_6"/>
    <property type="match status" value="1"/>
</dbReference>
<dbReference type="EMBL" id="JAAGLI010000692">
    <property type="protein sequence ID" value="NEA25866.1"/>
    <property type="molecule type" value="Genomic_DNA"/>
</dbReference>
<reference evidence="2 3" key="1">
    <citation type="submission" date="2020-01" db="EMBL/GenBank/DDBJ databases">
        <title>Insect and environment-associated Actinomycetes.</title>
        <authorList>
            <person name="Currrie C."/>
            <person name="Chevrette M."/>
            <person name="Carlson C."/>
            <person name="Stubbendieck R."/>
            <person name="Wendt-Pienkowski E."/>
        </authorList>
    </citation>
    <scope>NUCLEOTIDE SEQUENCE [LARGE SCALE GENOMIC DNA]</scope>
    <source>
        <strain evidence="2 3">SID10258</strain>
    </source>
</reference>
<name>A0A6L9QLA7_9ACTN</name>
<proteinExistence type="predicted"/>
<dbReference type="AlphaFoldDB" id="A0A6L9QLA7"/>
<keyword evidence="2" id="KW-0378">Hydrolase</keyword>
<dbReference type="PANTHER" id="PTHR43689:SF8">
    <property type="entry name" value="ALPHA_BETA-HYDROLASES SUPERFAMILY PROTEIN"/>
    <property type="match status" value="1"/>
</dbReference>
<dbReference type="RefSeq" id="WP_163060018.1">
    <property type="nucleotide sequence ID" value="NZ_JAAGLI010000692.1"/>
</dbReference>
<dbReference type="PRINTS" id="PR00111">
    <property type="entry name" value="ABHYDROLASE"/>
</dbReference>
<dbReference type="PANTHER" id="PTHR43689">
    <property type="entry name" value="HYDROLASE"/>
    <property type="match status" value="1"/>
</dbReference>
<gene>
    <name evidence="2" type="ORF">G3I70_25725</name>
</gene>
<comment type="caution">
    <text evidence="2">The sequence shown here is derived from an EMBL/GenBank/DDBJ whole genome shotgun (WGS) entry which is preliminary data.</text>
</comment>
<accession>A0A6L9QLA7</accession>